<keyword evidence="4" id="KW-1185">Reference proteome</keyword>
<dbReference type="GO" id="GO:0006310">
    <property type="term" value="P:DNA recombination"/>
    <property type="evidence" value="ECO:0007669"/>
    <property type="project" value="UniProtKB-KW"/>
</dbReference>
<evidence type="ECO:0000313" key="4">
    <source>
        <dbReference type="Proteomes" id="UP000311713"/>
    </source>
</evidence>
<dbReference type="GO" id="GO:0015074">
    <property type="term" value="P:DNA integration"/>
    <property type="evidence" value="ECO:0007669"/>
    <property type="project" value="InterPro"/>
</dbReference>
<keyword evidence="1" id="KW-0233">DNA recombination</keyword>
<dbReference type="GO" id="GO:0003677">
    <property type="term" value="F:DNA binding"/>
    <property type="evidence" value="ECO:0007669"/>
    <property type="project" value="InterPro"/>
</dbReference>
<evidence type="ECO:0000256" key="1">
    <source>
        <dbReference type="ARBA" id="ARBA00023172"/>
    </source>
</evidence>
<dbReference type="InterPro" id="IPR050090">
    <property type="entry name" value="Tyrosine_recombinase_XerCD"/>
</dbReference>
<dbReference type="EMBL" id="VDGT01000027">
    <property type="protein sequence ID" value="TNM25832.1"/>
    <property type="molecule type" value="Genomic_DNA"/>
</dbReference>
<dbReference type="PROSITE" id="PS51898">
    <property type="entry name" value="TYR_RECOMBINASE"/>
    <property type="match status" value="1"/>
</dbReference>
<dbReference type="PANTHER" id="PTHR30349">
    <property type="entry name" value="PHAGE INTEGRASE-RELATED"/>
    <property type="match status" value="1"/>
</dbReference>
<dbReference type="SUPFAM" id="SSF56349">
    <property type="entry name" value="DNA breaking-rejoining enzymes"/>
    <property type="match status" value="1"/>
</dbReference>
<name>A0A5C4UQL9_9ACTN</name>
<reference evidence="3 4" key="1">
    <citation type="submission" date="2019-06" db="EMBL/GenBank/DDBJ databases">
        <title>Draft genome of Streptomyces sedi sp. JCM16909.</title>
        <authorList>
            <person name="Klykleung N."/>
            <person name="Tanasupawat S."/>
            <person name="Kudo T."/>
            <person name="Yuki M."/>
            <person name="Ohkuma M."/>
        </authorList>
    </citation>
    <scope>NUCLEOTIDE SEQUENCE [LARGE SCALE GENOMIC DNA]</scope>
    <source>
        <strain evidence="3 4">JCM 16909</strain>
    </source>
</reference>
<evidence type="ECO:0000313" key="3">
    <source>
        <dbReference type="EMBL" id="TNM25832.1"/>
    </source>
</evidence>
<protein>
    <submittedName>
        <fullName evidence="3">Site-specific integrase</fullName>
    </submittedName>
</protein>
<comment type="caution">
    <text evidence="3">The sequence shown here is derived from an EMBL/GenBank/DDBJ whole genome shotgun (WGS) entry which is preliminary data.</text>
</comment>
<dbReference type="PANTHER" id="PTHR30349:SF64">
    <property type="entry name" value="PROPHAGE INTEGRASE INTD-RELATED"/>
    <property type="match status" value="1"/>
</dbReference>
<dbReference type="Proteomes" id="UP000311713">
    <property type="component" value="Unassembled WGS sequence"/>
</dbReference>
<proteinExistence type="predicted"/>
<dbReference type="InterPro" id="IPR002104">
    <property type="entry name" value="Integrase_catalytic"/>
</dbReference>
<accession>A0A5C4UQL9</accession>
<dbReference type="AlphaFoldDB" id="A0A5C4UQL9"/>
<dbReference type="Gene3D" id="1.10.443.10">
    <property type="entry name" value="Intergrase catalytic core"/>
    <property type="match status" value="1"/>
</dbReference>
<evidence type="ECO:0000259" key="2">
    <source>
        <dbReference type="PROSITE" id="PS51898"/>
    </source>
</evidence>
<dbReference type="InterPro" id="IPR011010">
    <property type="entry name" value="DNA_brk_join_enz"/>
</dbReference>
<sequence>MLTYDVRVYSIETRRERPKPYRVRWLVGSRKHSKSFPLKPQADGRRSELMGALRRGEQFDTDTGLPTSELRALRGAVTWYDHTRAFVDRKWETIPAKSRRNVADALATITPALTKPAPGRPEERLLRRALYSHAYNKNAWSEETPTRYAGALEWARKNSLAMAELEDTAVLRKALDALSRRLDGKPAAARTAKRKRACLSDVLGLAVEEKLLPSGINPLTTIRWAVPRAAEQVDPESVANPPQVRRLLTAVRQQGRRGEHLEAYFGCLYHAALRPAEAIHLTRRQCHLPAHGWGRLTLRGGVVRAGRSWTDDGQAHEVRGLKARAPEDTRPVPIPPVLVRLLRRHLDTQGAAPDGRLFRTGRGGVLQESGYGEVWARARKAALTEEEAATRLARRPYDLRHAGVSFWLSSGVDPAECARRAGHSLAVLFRVYAKVLAQSEERSNRRIETAMREWDASQR</sequence>
<gene>
    <name evidence="3" type="ORF">FH715_25790</name>
</gene>
<dbReference type="InterPro" id="IPR013762">
    <property type="entry name" value="Integrase-like_cat_sf"/>
</dbReference>
<dbReference type="RefSeq" id="WP_139649504.1">
    <property type="nucleotide sequence ID" value="NZ_BAAAZS010000035.1"/>
</dbReference>
<dbReference type="OrthoDB" id="3773913at2"/>
<feature type="domain" description="Tyr recombinase" evidence="2">
    <location>
        <begin position="233"/>
        <end position="446"/>
    </location>
</feature>
<organism evidence="3 4">
    <name type="scientific">Streptomyces sedi</name>
    <dbReference type="NCBI Taxonomy" id="555059"/>
    <lineage>
        <taxon>Bacteria</taxon>
        <taxon>Bacillati</taxon>
        <taxon>Actinomycetota</taxon>
        <taxon>Actinomycetes</taxon>
        <taxon>Kitasatosporales</taxon>
        <taxon>Streptomycetaceae</taxon>
        <taxon>Streptomyces</taxon>
    </lineage>
</organism>